<proteinExistence type="inferred from homology"/>
<dbReference type="Gene3D" id="1.20.58.340">
    <property type="entry name" value="Magnesium transport protein CorA, transmembrane region"/>
    <property type="match status" value="1"/>
</dbReference>
<keyword evidence="3 6" id="KW-0812">Transmembrane</keyword>
<evidence type="ECO:0000313" key="7">
    <source>
        <dbReference type="EMBL" id="ELP83443.1"/>
    </source>
</evidence>
<dbReference type="InterPro" id="IPR044089">
    <property type="entry name" value="Alr1-like"/>
</dbReference>
<dbReference type="GO" id="GO:0016020">
    <property type="term" value="C:membrane"/>
    <property type="evidence" value="ECO:0007669"/>
    <property type="project" value="UniProtKB-SubCell"/>
</dbReference>
<dbReference type="KEGG" id="eiv:EIN_375480"/>
<sequence length="389" mass="46231">MRKKRTTPSIDTHVKTKDDDDVNSFFPPKENITNIVSNEDIWSARDAIDVVGERVKPAEWSITQLRQYCTNYKNANSKPENHFLWIDIESPSKEVMIAIGMLFELHCLSVERWLDEDQREAVLIYPYYYEILTKNIEYHPFTDILRIKNTRITIKKRVIITFHQRNDNVFDMVKKTFATNRSISPEIILFQILHQSIMQFAEWVKIISDEIEVQQTMQLHVLKNEQLGFIARNKVLEDKIETLLSCLIAKKTMLRFLIRSSKKKAFRTIKDTFEVMLRDAYYDFASVYQRLKRVKELNDFCFNIYNVRLTIASTFTERETSKYIQVFNFISLIFFPITLVVNSFGCNIRVPWQSDLVNEQEPRTFFYIMLGCLGLLILQQIVFKKLKWY</sequence>
<dbReference type="PANTHER" id="PTHR21535">
    <property type="entry name" value="MAGNESIUM AND COBALT TRANSPORT PROTEIN/MITOCHONDRIAL IMPORT INNER MEMBRANE TRANSLOCASE SUBUNIT TIM8"/>
    <property type="match status" value="1"/>
</dbReference>
<protein>
    <submittedName>
        <fullName evidence="7">Magnesium and cobalt transport protein, putative</fullName>
    </submittedName>
</protein>
<dbReference type="GO" id="GO:0015095">
    <property type="term" value="F:magnesium ion transmembrane transporter activity"/>
    <property type="evidence" value="ECO:0007669"/>
    <property type="project" value="InterPro"/>
</dbReference>
<comment type="subcellular location">
    <subcellularLocation>
        <location evidence="1">Membrane</location>
        <topology evidence="1">Multi-pass membrane protein</topology>
    </subcellularLocation>
</comment>
<dbReference type="AlphaFoldDB" id="A0A0A1TVY4"/>
<reference evidence="7 8" key="1">
    <citation type="submission" date="2012-10" db="EMBL/GenBank/DDBJ databases">
        <authorList>
            <person name="Zafar N."/>
            <person name="Inman J."/>
            <person name="Hall N."/>
            <person name="Lorenzi H."/>
            <person name="Caler E."/>
        </authorList>
    </citation>
    <scope>NUCLEOTIDE SEQUENCE [LARGE SCALE GENOMIC DNA]</scope>
    <source>
        <strain evidence="7 8">IP1</strain>
    </source>
</reference>
<feature type="transmembrane region" description="Helical" evidence="6">
    <location>
        <begin position="365"/>
        <end position="383"/>
    </location>
</feature>
<dbReference type="InterPro" id="IPR002523">
    <property type="entry name" value="MgTranspt_CorA/ZnTranspt_ZntB"/>
</dbReference>
<dbReference type="VEuPathDB" id="AmoebaDB:EIN_375480"/>
<evidence type="ECO:0000256" key="6">
    <source>
        <dbReference type="SAM" id="Phobius"/>
    </source>
</evidence>
<dbReference type="RefSeq" id="XP_004182789.1">
    <property type="nucleotide sequence ID" value="XM_004182741.1"/>
</dbReference>
<dbReference type="InterPro" id="IPR045861">
    <property type="entry name" value="CorA_cytoplasmic_dom"/>
</dbReference>
<keyword evidence="5 6" id="KW-0472">Membrane</keyword>
<organism evidence="7 8">
    <name type="scientific">Entamoeba invadens IP1</name>
    <dbReference type="NCBI Taxonomy" id="370355"/>
    <lineage>
        <taxon>Eukaryota</taxon>
        <taxon>Amoebozoa</taxon>
        <taxon>Evosea</taxon>
        <taxon>Archamoebae</taxon>
        <taxon>Mastigamoebida</taxon>
        <taxon>Entamoebidae</taxon>
        <taxon>Entamoeba</taxon>
    </lineage>
</organism>
<keyword evidence="8" id="KW-1185">Reference proteome</keyword>
<dbReference type="GO" id="GO:0010961">
    <property type="term" value="P:intracellular magnesium ion homeostasis"/>
    <property type="evidence" value="ECO:0007669"/>
    <property type="project" value="TreeGrafter"/>
</dbReference>
<dbReference type="Pfam" id="PF01544">
    <property type="entry name" value="CorA"/>
    <property type="match status" value="1"/>
</dbReference>
<dbReference type="Gene3D" id="3.30.460.20">
    <property type="entry name" value="CorA soluble domain-like"/>
    <property type="match status" value="1"/>
</dbReference>
<dbReference type="GeneID" id="14882376"/>
<keyword evidence="4 6" id="KW-1133">Transmembrane helix</keyword>
<evidence type="ECO:0000256" key="5">
    <source>
        <dbReference type="ARBA" id="ARBA00023136"/>
    </source>
</evidence>
<comment type="similarity">
    <text evidence="2">Belongs to the CorA metal ion transporter (MIT) (TC 1.A.35) family.</text>
</comment>
<name>A0A0A1TVY4_ENTIV</name>
<accession>A0A0A1TVY4</accession>
<dbReference type="Proteomes" id="UP000014680">
    <property type="component" value="Unassembled WGS sequence"/>
</dbReference>
<dbReference type="SUPFAM" id="SSF143865">
    <property type="entry name" value="CorA soluble domain-like"/>
    <property type="match status" value="1"/>
</dbReference>
<evidence type="ECO:0000256" key="1">
    <source>
        <dbReference type="ARBA" id="ARBA00004141"/>
    </source>
</evidence>
<feature type="transmembrane region" description="Helical" evidence="6">
    <location>
        <begin position="326"/>
        <end position="345"/>
    </location>
</feature>
<dbReference type="EMBL" id="KB207268">
    <property type="protein sequence ID" value="ELP83443.1"/>
    <property type="molecule type" value="Genomic_DNA"/>
</dbReference>
<dbReference type="OrthoDB" id="29879at2759"/>
<evidence type="ECO:0000313" key="8">
    <source>
        <dbReference type="Proteomes" id="UP000014680"/>
    </source>
</evidence>
<dbReference type="OMA" id="ETRNANE"/>
<evidence type="ECO:0000256" key="3">
    <source>
        <dbReference type="ARBA" id="ARBA00022692"/>
    </source>
</evidence>
<dbReference type="CDD" id="cd12829">
    <property type="entry name" value="Alr1p-like"/>
    <property type="match status" value="1"/>
</dbReference>
<gene>
    <name evidence="7" type="ORF">EIN_375480</name>
</gene>
<dbReference type="InterPro" id="IPR045863">
    <property type="entry name" value="CorA_TM1_TM2"/>
</dbReference>
<evidence type="ECO:0000256" key="4">
    <source>
        <dbReference type="ARBA" id="ARBA00022989"/>
    </source>
</evidence>
<dbReference type="PANTHER" id="PTHR21535:SF51">
    <property type="entry name" value="MANGANESE RESISTANCE PROTEIN MNR2"/>
    <property type="match status" value="1"/>
</dbReference>
<dbReference type="SUPFAM" id="SSF144083">
    <property type="entry name" value="Magnesium transport protein CorA, transmembrane region"/>
    <property type="match status" value="1"/>
</dbReference>
<evidence type="ECO:0000256" key="2">
    <source>
        <dbReference type="ARBA" id="ARBA00009765"/>
    </source>
</evidence>